<gene>
    <name evidence="2" type="ORF">METZ01_LOCUS393479</name>
</gene>
<sequence length="93" mass="9989">MLKAVKHRLLRPGCIQVVVVVLSLILLSSISVTSQNDGDPLTGEVIFTIFANSVPVGVERVGVARTSKGWLITSAGQIAPPVDLDIRSFEVEY</sequence>
<accession>A0A382V3L5</accession>
<dbReference type="AlphaFoldDB" id="A0A382V3L5"/>
<keyword evidence="1" id="KW-0472">Membrane</keyword>
<evidence type="ECO:0000313" key="2">
    <source>
        <dbReference type="EMBL" id="SVD40625.1"/>
    </source>
</evidence>
<keyword evidence="1" id="KW-1133">Transmembrane helix</keyword>
<proteinExistence type="predicted"/>
<protein>
    <submittedName>
        <fullName evidence="2">Uncharacterized protein</fullName>
    </submittedName>
</protein>
<evidence type="ECO:0000256" key="1">
    <source>
        <dbReference type="SAM" id="Phobius"/>
    </source>
</evidence>
<organism evidence="2">
    <name type="scientific">marine metagenome</name>
    <dbReference type="NCBI Taxonomy" id="408172"/>
    <lineage>
        <taxon>unclassified sequences</taxon>
        <taxon>metagenomes</taxon>
        <taxon>ecological metagenomes</taxon>
    </lineage>
</organism>
<feature type="non-terminal residue" evidence="2">
    <location>
        <position position="93"/>
    </location>
</feature>
<dbReference type="EMBL" id="UINC01148627">
    <property type="protein sequence ID" value="SVD40625.1"/>
    <property type="molecule type" value="Genomic_DNA"/>
</dbReference>
<reference evidence="2" key="1">
    <citation type="submission" date="2018-05" db="EMBL/GenBank/DDBJ databases">
        <authorList>
            <person name="Lanie J.A."/>
            <person name="Ng W.-L."/>
            <person name="Kazmierczak K.M."/>
            <person name="Andrzejewski T.M."/>
            <person name="Davidsen T.M."/>
            <person name="Wayne K.J."/>
            <person name="Tettelin H."/>
            <person name="Glass J.I."/>
            <person name="Rusch D."/>
            <person name="Podicherti R."/>
            <person name="Tsui H.-C.T."/>
            <person name="Winkler M.E."/>
        </authorList>
    </citation>
    <scope>NUCLEOTIDE SEQUENCE</scope>
</reference>
<feature type="transmembrane region" description="Helical" evidence="1">
    <location>
        <begin position="12"/>
        <end position="32"/>
    </location>
</feature>
<keyword evidence="1" id="KW-0812">Transmembrane</keyword>
<name>A0A382V3L5_9ZZZZ</name>